<dbReference type="AlphaFoldDB" id="A0AAJ0HWY4"/>
<name>A0AAJ0HWY4_9PEZI</name>
<feature type="region of interest" description="Disordered" evidence="1">
    <location>
        <begin position="121"/>
        <end position="213"/>
    </location>
</feature>
<sequence length="219" mass="23915">MLAGSAEDEEEVEGVPLDHAKCVAELVVAVAEDEDEDDEVRGPNANRSEVRVQMRIGLSWVAAAVEEDEEEEEEEVEEVEEVQPLRTMSKYLPTLGFGGTRVLDLGFSGCKVEIMLAGSEAASTGTAAAVDVEEEDEDERSWVAAVEVEEDEDEEDEDGDETADSQREATKTARQPDGDEVQMRIACTTADSQREDHVPDNHNSHQAEASSLVYIVTLS</sequence>
<organism evidence="2 3">
    <name type="scientific">Lasiosphaeria hispida</name>
    <dbReference type="NCBI Taxonomy" id="260671"/>
    <lineage>
        <taxon>Eukaryota</taxon>
        <taxon>Fungi</taxon>
        <taxon>Dikarya</taxon>
        <taxon>Ascomycota</taxon>
        <taxon>Pezizomycotina</taxon>
        <taxon>Sordariomycetes</taxon>
        <taxon>Sordariomycetidae</taxon>
        <taxon>Sordariales</taxon>
        <taxon>Lasiosphaeriaceae</taxon>
        <taxon>Lasiosphaeria</taxon>
    </lineage>
</organism>
<feature type="compositionally biased region" description="Acidic residues" evidence="1">
    <location>
        <begin position="147"/>
        <end position="163"/>
    </location>
</feature>
<evidence type="ECO:0000313" key="2">
    <source>
        <dbReference type="EMBL" id="KAK3364206.1"/>
    </source>
</evidence>
<dbReference type="EMBL" id="JAUIQD010000001">
    <property type="protein sequence ID" value="KAK3364206.1"/>
    <property type="molecule type" value="Genomic_DNA"/>
</dbReference>
<feature type="compositionally biased region" description="Basic and acidic residues" evidence="1">
    <location>
        <begin position="164"/>
        <end position="177"/>
    </location>
</feature>
<keyword evidence="3" id="KW-1185">Reference proteome</keyword>
<evidence type="ECO:0000313" key="3">
    <source>
        <dbReference type="Proteomes" id="UP001275084"/>
    </source>
</evidence>
<proteinExistence type="predicted"/>
<gene>
    <name evidence="2" type="ORF">B0T25DRAFT_563237</name>
</gene>
<reference evidence="2" key="2">
    <citation type="submission" date="2023-06" db="EMBL/GenBank/DDBJ databases">
        <authorList>
            <consortium name="Lawrence Berkeley National Laboratory"/>
            <person name="Haridas S."/>
            <person name="Hensen N."/>
            <person name="Bonometti L."/>
            <person name="Westerberg I."/>
            <person name="Brannstrom I.O."/>
            <person name="Guillou S."/>
            <person name="Cros-Aarteil S."/>
            <person name="Calhoun S."/>
            <person name="Kuo A."/>
            <person name="Mondo S."/>
            <person name="Pangilinan J."/>
            <person name="Riley R."/>
            <person name="Labutti K."/>
            <person name="Andreopoulos B."/>
            <person name="Lipzen A."/>
            <person name="Chen C."/>
            <person name="Yanf M."/>
            <person name="Daum C."/>
            <person name="Ng V."/>
            <person name="Clum A."/>
            <person name="Steindorff A."/>
            <person name="Ohm R."/>
            <person name="Martin F."/>
            <person name="Silar P."/>
            <person name="Natvig D."/>
            <person name="Lalanne C."/>
            <person name="Gautier V."/>
            <person name="Ament-Velasquez S.L."/>
            <person name="Kruys A."/>
            <person name="Hutchinson M.I."/>
            <person name="Powell A.J."/>
            <person name="Barry K."/>
            <person name="Miller A.N."/>
            <person name="Grigoriev I.V."/>
            <person name="Debuchy R."/>
            <person name="Gladieux P."/>
            <person name="Thoren M.H."/>
            <person name="Johannesson H."/>
        </authorList>
    </citation>
    <scope>NUCLEOTIDE SEQUENCE</scope>
    <source>
        <strain evidence="2">CBS 955.72</strain>
    </source>
</reference>
<accession>A0AAJ0HWY4</accession>
<feature type="compositionally biased region" description="Low complexity" evidence="1">
    <location>
        <begin position="121"/>
        <end position="130"/>
    </location>
</feature>
<dbReference type="Proteomes" id="UP001275084">
    <property type="component" value="Unassembled WGS sequence"/>
</dbReference>
<feature type="compositionally biased region" description="Basic and acidic residues" evidence="1">
    <location>
        <begin position="192"/>
        <end position="205"/>
    </location>
</feature>
<comment type="caution">
    <text evidence="2">The sequence shown here is derived from an EMBL/GenBank/DDBJ whole genome shotgun (WGS) entry which is preliminary data.</text>
</comment>
<protein>
    <submittedName>
        <fullName evidence="2">Uncharacterized protein</fullName>
    </submittedName>
</protein>
<reference evidence="2" key="1">
    <citation type="journal article" date="2023" name="Mol. Phylogenet. Evol.">
        <title>Genome-scale phylogeny and comparative genomics of the fungal order Sordariales.</title>
        <authorList>
            <person name="Hensen N."/>
            <person name="Bonometti L."/>
            <person name="Westerberg I."/>
            <person name="Brannstrom I.O."/>
            <person name="Guillou S."/>
            <person name="Cros-Aarteil S."/>
            <person name="Calhoun S."/>
            <person name="Haridas S."/>
            <person name="Kuo A."/>
            <person name="Mondo S."/>
            <person name="Pangilinan J."/>
            <person name="Riley R."/>
            <person name="LaButti K."/>
            <person name="Andreopoulos B."/>
            <person name="Lipzen A."/>
            <person name="Chen C."/>
            <person name="Yan M."/>
            <person name="Daum C."/>
            <person name="Ng V."/>
            <person name="Clum A."/>
            <person name="Steindorff A."/>
            <person name="Ohm R.A."/>
            <person name="Martin F."/>
            <person name="Silar P."/>
            <person name="Natvig D.O."/>
            <person name="Lalanne C."/>
            <person name="Gautier V."/>
            <person name="Ament-Velasquez S.L."/>
            <person name="Kruys A."/>
            <person name="Hutchinson M.I."/>
            <person name="Powell A.J."/>
            <person name="Barry K."/>
            <person name="Miller A.N."/>
            <person name="Grigoriev I.V."/>
            <person name="Debuchy R."/>
            <person name="Gladieux P."/>
            <person name="Hiltunen Thoren M."/>
            <person name="Johannesson H."/>
        </authorList>
    </citation>
    <scope>NUCLEOTIDE SEQUENCE</scope>
    <source>
        <strain evidence="2">CBS 955.72</strain>
    </source>
</reference>
<evidence type="ECO:0000256" key="1">
    <source>
        <dbReference type="SAM" id="MobiDB-lite"/>
    </source>
</evidence>